<name>A0ABT9VAN2_9BACL</name>
<keyword evidence="2" id="KW-1185">Reference proteome</keyword>
<dbReference type="EMBL" id="JAUSTU010000059">
    <property type="protein sequence ID" value="MDQ0158016.1"/>
    <property type="molecule type" value="Genomic_DNA"/>
</dbReference>
<reference evidence="1 2" key="1">
    <citation type="submission" date="2023-07" db="EMBL/GenBank/DDBJ databases">
        <title>Genomic Encyclopedia of Type Strains, Phase IV (KMG-IV): sequencing the most valuable type-strain genomes for metagenomic binning, comparative biology and taxonomic classification.</title>
        <authorList>
            <person name="Goeker M."/>
        </authorList>
    </citation>
    <scope>NUCLEOTIDE SEQUENCE [LARGE SCALE GENOMIC DNA]</scope>
    <source>
        <strain evidence="1 2">DSM 23948</strain>
    </source>
</reference>
<dbReference type="Proteomes" id="UP001231362">
    <property type="component" value="Unassembled WGS sequence"/>
</dbReference>
<proteinExistence type="predicted"/>
<gene>
    <name evidence="1" type="ORF">J2S07_004405</name>
</gene>
<sequence>MKKLVVLMPLIIIFILTGCVEERVDLPMFQIEDTLYSVTNEPIDEQDIEKEIGSIEKEVQDIPDKNGEGYKIKKGTVIYKIKGESIKGDFMKKQAGLVAFLDNDGQYRGARKYFSEEEIKKHTEASCIIKCNKLNK</sequence>
<dbReference type="PROSITE" id="PS51257">
    <property type="entry name" value="PROKAR_LIPOPROTEIN"/>
    <property type="match status" value="1"/>
</dbReference>
<evidence type="ECO:0008006" key="3">
    <source>
        <dbReference type="Google" id="ProtNLM"/>
    </source>
</evidence>
<accession>A0ABT9VAN2</accession>
<evidence type="ECO:0000313" key="2">
    <source>
        <dbReference type="Proteomes" id="UP001231362"/>
    </source>
</evidence>
<organism evidence="1 2">
    <name type="scientific">Anoxybacillus andreesenii</name>
    <dbReference type="NCBI Taxonomy" id="1325932"/>
    <lineage>
        <taxon>Bacteria</taxon>
        <taxon>Bacillati</taxon>
        <taxon>Bacillota</taxon>
        <taxon>Bacilli</taxon>
        <taxon>Bacillales</taxon>
        <taxon>Anoxybacillaceae</taxon>
        <taxon>Anoxybacillus</taxon>
    </lineage>
</organism>
<protein>
    <recommendedName>
        <fullName evidence="3">Lipoprotein</fullName>
    </recommendedName>
</protein>
<dbReference type="RefSeq" id="WP_307152437.1">
    <property type="nucleotide sequence ID" value="NZ_JAUSTU010000059.1"/>
</dbReference>
<comment type="caution">
    <text evidence="1">The sequence shown here is derived from an EMBL/GenBank/DDBJ whole genome shotgun (WGS) entry which is preliminary data.</text>
</comment>
<evidence type="ECO:0000313" key="1">
    <source>
        <dbReference type="EMBL" id="MDQ0158016.1"/>
    </source>
</evidence>